<dbReference type="Pfam" id="PF01510">
    <property type="entry name" value="Amidase_2"/>
    <property type="match status" value="1"/>
</dbReference>
<proteinExistence type="predicted"/>
<accession>A0ABX7DEX8</accession>
<dbReference type="InterPro" id="IPR002502">
    <property type="entry name" value="Amidase_domain"/>
</dbReference>
<dbReference type="SUPFAM" id="SSF55846">
    <property type="entry name" value="N-acetylmuramoyl-L-alanine amidase-like"/>
    <property type="match status" value="1"/>
</dbReference>
<reference evidence="2 3" key="1">
    <citation type="submission" date="2021-01" db="EMBL/GenBank/DDBJ databases">
        <title>FDA dAtabase for Regulatory Grade micrObial Sequences (FDA-ARGOS): Supporting development and validation of Infectious Disease Dx tests.</title>
        <authorList>
            <person name="Sproer C."/>
            <person name="Gronow S."/>
            <person name="Severitt S."/>
            <person name="Schroder I."/>
            <person name="Tallon L."/>
            <person name="Sadzewicz L."/>
            <person name="Zhao X."/>
            <person name="Boylan J."/>
            <person name="Ott S."/>
            <person name="Bowen H."/>
            <person name="Vavikolanu K."/>
            <person name="Mehta A."/>
            <person name="Aluvathingal J."/>
            <person name="Nadendla S."/>
            <person name="Lowell S."/>
            <person name="Myers T."/>
            <person name="Yan Y."/>
            <person name="Sichtig H."/>
        </authorList>
    </citation>
    <scope>NUCLEOTIDE SEQUENCE [LARGE SCALE GENOMIC DNA]</scope>
    <source>
        <strain evidence="2 3">FDAARGOS_1115</strain>
    </source>
</reference>
<sequence length="188" mass="20358">MPNAYKTTHTLLTANDDGIAGTRRLLAVHTFEGQDLDAVAMARRQQSPAAAGSYHLVIDRDGASARENDDEYIPWAAMYTGNRAAFHFSLAGRAAMTRDEWLARPAQLETLAQVLAAYSKAYGIPLIRRDAADLARGAWGVCGHADISGAWHESDHTDPGPGFPFDVVIDRAKAILAEALDPNRCTPN</sequence>
<dbReference type="GeneID" id="72412346"/>
<organism evidence="2 3">
    <name type="scientific">Corynebacterium striatum</name>
    <dbReference type="NCBI Taxonomy" id="43770"/>
    <lineage>
        <taxon>Bacteria</taxon>
        <taxon>Bacillati</taxon>
        <taxon>Actinomycetota</taxon>
        <taxon>Actinomycetes</taxon>
        <taxon>Mycobacteriales</taxon>
        <taxon>Corynebacteriaceae</taxon>
        <taxon>Corynebacterium</taxon>
    </lineage>
</organism>
<feature type="domain" description="N-acetylmuramoyl-L-alanine amidase" evidence="1">
    <location>
        <begin position="24"/>
        <end position="161"/>
    </location>
</feature>
<evidence type="ECO:0000259" key="1">
    <source>
        <dbReference type="Pfam" id="PF01510"/>
    </source>
</evidence>
<evidence type="ECO:0000313" key="3">
    <source>
        <dbReference type="Proteomes" id="UP000595757"/>
    </source>
</evidence>
<dbReference type="Proteomes" id="UP000595757">
    <property type="component" value="Chromosome"/>
</dbReference>
<keyword evidence="3" id="KW-1185">Reference proteome</keyword>
<evidence type="ECO:0000313" key="2">
    <source>
        <dbReference type="EMBL" id="QQU76452.1"/>
    </source>
</evidence>
<name>A0ABX7DEX8_CORST</name>
<dbReference type="RefSeq" id="WP_201806828.1">
    <property type="nucleotide sequence ID" value="NZ_CP068158.1"/>
</dbReference>
<protein>
    <submittedName>
        <fullName evidence="2">N-acetylmuramoyl-L-alanine amidase</fullName>
    </submittedName>
</protein>
<gene>
    <name evidence="2" type="ORF">I6I72_10100</name>
</gene>
<dbReference type="Gene3D" id="3.40.80.10">
    <property type="entry name" value="Peptidoglycan recognition protein-like"/>
    <property type="match status" value="1"/>
</dbReference>
<dbReference type="EMBL" id="CP068158">
    <property type="protein sequence ID" value="QQU76452.1"/>
    <property type="molecule type" value="Genomic_DNA"/>
</dbReference>
<dbReference type="InterPro" id="IPR036505">
    <property type="entry name" value="Amidase/PGRP_sf"/>
</dbReference>